<accession>A0ABU0FNF1</accession>
<dbReference type="Gene3D" id="1.20.120.20">
    <property type="entry name" value="Apolipoprotein"/>
    <property type="match status" value="1"/>
</dbReference>
<dbReference type="NCBIfam" id="NF033914">
    <property type="entry name" value="antiphage_ZorA_1"/>
    <property type="match status" value="1"/>
</dbReference>
<sequence length="651" mass="70002">MREFLSAAIRFVLFWSVTAATVFSAEFIFSFINFKIVYGRFLDAVSGNVDEISRPEFAYSLAGIIFSSGVGLAVSFLLFHVAPVIFVLSRARNLVRAAVGNGRNDKEVRRAFASGFERLRQRLSRQWLIGHSWIEFEETLVDTDSTDAIGNTVRPQVFFNISVARERLAGLKMMNAVPGYFVGIGLLLTFIGLVLALHKAGAAAAAGDSTVMAKEMGELLQIATFKFSTSIAGLGASIILSIVFRWFFVLIESAFYRFNAALERGLLYHAPQSIAIEMSRTMQDQLVQLKDITQGDFFARMGSEIAPHLNAAISDAMTPITDQIGSAVGSLTTNSQSGVESMARSFAESLQHGAGAEMRELAATLKQLQMSMVEMQTGVRGSGDQFAAKLSEAADNLNRMVERAGQSFETSSTQSRDSLAAVVETLRQTMERANADLDTALGAAAGGASAKLESAMGNVMGKLDEQIIGVGARFGELARSMQAIEGALASQRVALEGASAEARNTAQAFAESAGSVRTATAPLMNVGDKFSSASEKLAASVGATLETLNGAKDQMATLAKDLQATNTTTNDFWRDFSSKFDDVDTALAKAVKALSESTSDQEQRLRDHVRQVDQGLTEAIQKMSPMLASISDSAESIADSLEKNRPMEEAE</sequence>
<feature type="compositionally biased region" description="Basic and acidic residues" evidence="2">
    <location>
        <begin position="640"/>
        <end position="651"/>
    </location>
</feature>
<evidence type="ECO:0000256" key="2">
    <source>
        <dbReference type="SAM" id="MobiDB-lite"/>
    </source>
</evidence>
<feature type="transmembrane region" description="Helical" evidence="3">
    <location>
        <begin position="227"/>
        <end position="248"/>
    </location>
</feature>
<dbReference type="Proteomes" id="UP001237448">
    <property type="component" value="Unassembled WGS sequence"/>
</dbReference>
<evidence type="ECO:0000256" key="3">
    <source>
        <dbReference type="SAM" id="Phobius"/>
    </source>
</evidence>
<proteinExistence type="predicted"/>
<feature type="region of interest" description="Disordered" evidence="2">
    <location>
        <begin position="624"/>
        <end position="651"/>
    </location>
</feature>
<feature type="transmembrane region" description="Helical" evidence="3">
    <location>
        <begin position="180"/>
        <end position="207"/>
    </location>
</feature>
<reference evidence="4 5" key="1">
    <citation type="submission" date="2023-07" db="EMBL/GenBank/DDBJ databases">
        <title>Genomic Encyclopedia of Type Strains, Phase IV (KMG-IV): sequencing the most valuable type-strain genomes for metagenomic binning, comparative biology and taxonomic classification.</title>
        <authorList>
            <person name="Goeker M."/>
        </authorList>
    </citation>
    <scope>NUCLEOTIDE SEQUENCE [LARGE SCALE GENOMIC DNA]</scope>
    <source>
        <strain evidence="4 5">DSM 5896</strain>
    </source>
</reference>
<dbReference type="EMBL" id="JAUSVK010000001">
    <property type="protein sequence ID" value="MDQ0395550.1"/>
    <property type="molecule type" value="Genomic_DNA"/>
</dbReference>
<dbReference type="RefSeq" id="WP_307434382.1">
    <property type="nucleotide sequence ID" value="NZ_JAUSVK010000001.1"/>
</dbReference>
<keyword evidence="1" id="KW-0175">Coiled coil</keyword>
<feature type="transmembrane region" description="Helical" evidence="3">
    <location>
        <begin position="57"/>
        <end position="88"/>
    </location>
</feature>
<feature type="transmembrane region" description="Helical" evidence="3">
    <location>
        <begin position="12"/>
        <end position="37"/>
    </location>
</feature>
<protein>
    <submittedName>
        <fullName evidence="4">ABC-type transporter Mla subunit MlaD</fullName>
    </submittedName>
</protein>
<evidence type="ECO:0000313" key="5">
    <source>
        <dbReference type="Proteomes" id="UP001237448"/>
    </source>
</evidence>
<keyword evidence="5" id="KW-1185">Reference proteome</keyword>
<keyword evidence="3" id="KW-1133">Transmembrane helix</keyword>
<evidence type="ECO:0000313" key="4">
    <source>
        <dbReference type="EMBL" id="MDQ0395550.1"/>
    </source>
</evidence>
<name>A0ABU0FNF1_9HYPH</name>
<organism evidence="4 5">
    <name type="scientific">Labrys monachus</name>
    <dbReference type="NCBI Taxonomy" id="217067"/>
    <lineage>
        <taxon>Bacteria</taxon>
        <taxon>Pseudomonadati</taxon>
        <taxon>Pseudomonadota</taxon>
        <taxon>Alphaproteobacteria</taxon>
        <taxon>Hyphomicrobiales</taxon>
        <taxon>Xanthobacteraceae</taxon>
        <taxon>Labrys</taxon>
    </lineage>
</organism>
<feature type="compositionally biased region" description="Low complexity" evidence="2">
    <location>
        <begin position="627"/>
        <end position="639"/>
    </location>
</feature>
<gene>
    <name evidence="4" type="ORF">J3R73_005342</name>
</gene>
<evidence type="ECO:0000256" key="1">
    <source>
        <dbReference type="SAM" id="Coils"/>
    </source>
</evidence>
<feature type="coiled-coil region" evidence="1">
    <location>
        <begin position="387"/>
        <end position="443"/>
    </location>
</feature>
<keyword evidence="3" id="KW-0472">Membrane</keyword>
<keyword evidence="3" id="KW-0812">Transmembrane</keyword>
<comment type="caution">
    <text evidence="4">The sequence shown here is derived from an EMBL/GenBank/DDBJ whole genome shotgun (WGS) entry which is preliminary data.</text>
</comment>
<dbReference type="SUPFAM" id="SSF58104">
    <property type="entry name" value="Methyl-accepting chemotaxis protein (MCP) signaling domain"/>
    <property type="match status" value="1"/>
</dbReference>